<feature type="domain" description="Cytochrome c-type protein NrfB-like" evidence="2">
    <location>
        <begin position="61"/>
        <end position="149"/>
    </location>
</feature>
<dbReference type="PANTHER" id="PTHR35038:SF5">
    <property type="entry name" value="CYTOCHROME C-TYPE PROTEIN NRFB"/>
    <property type="match status" value="1"/>
</dbReference>
<accession>A0A379ZC40</accession>
<reference evidence="3 4" key="1">
    <citation type="submission" date="2018-06" db="EMBL/GenBank/DDBJ databases">
        <authorList>
            <consortium name="Pathogen Informatics"/>
            <person name="Doyle S."/>
        </authorList>
    </citation>
    <scope>NUCLEOTIDE SEQUENCE [LARGE SCALE GENOMIC DNA]</scope>
    <source>
        <strain evidence="3 4">NCTC10738</strain>
    </source>
</reference>
<dbReference type="SUPFAM" id="SSF48695">
    <property type="entry name" value="Multiheme cytochromes"/>
    <property type="match status" value="1"/>
</dbReference>
<dbReference type="InterPro" id="IPR036280">
    <property type="entry name" value="Multihaem_cyt_sf"/>
</dbReference>
<evidence type="ECO:0000313" key="4">
    <source>
        <dbReference type="Proteomes" id="UP000254069"/>
    </source>
</evidence>
<protein>
    <submittedName>
        <fullName evidence="3">Cytochrome c-type protein NrfB</fullName>
    </submittedName>
</protein>
<evidence type="ECO:0000259" key="2">
    <source>
        <dbReference type="Pfam" id="PF22678"/>
    </source>
</evidence>
<dbReference type="Gene3D" id="1.10.1130.10">
    <property type="entry name" value="Flavocytochrome C3, Chain A"/>
    <property type="match status" value="1"/>
</dbReference>
<dbReference type="AlphaFoldDB" id="A0A379ZC40"/>
<dbReference type="Proteomes" id="UP000254069">
    <property type="component" value="Unassembled WGS sequence"/>
</dbReference>
<dbReference type="PANTHER" id="PTHR35038">
    <property type="entry name" value="DISSIMILATORY SULFITE REDUCTASE SIRA"/>
    <property type="match status" value="1"/>
</dbReference>
<sequence length="153" mass="16794">MSSIRWRAILGAASLTCLLGVSGVVYAETALKINSDPCVKCHKRNGLMQGHHGQDQLNMSCSTCHGEKGNHPRKPNDLRVFTPQEGIAPATQNATCLKCHQPQKLAEKEWTHNVHADKLSCAACHKLHPLDDPMKQATGKQHSKLCRDCHTAN</sequence>
<organism evidence="3 4">
    <name type="scientific">Shewanella algae</name>
    <dbReference type="NCBI Taxonomy" id="38313"/>
    <lineage>
        <taxon>Bacteria</taxon>
        <taxon>Pseudomonadati</taxon>
        <taxon>Pseudomonadota</taxon>
        <taxon>Gammaproteobacteria</taxon>
        <taxon>Alteromonadales</taxon>
        <taxon>Shewanellaceae</taxon>
        <taxon>Shewanella</taxon>
    </lineage>
</organism>
<gene>
    <name evidence="3" type="primary">nrfB_1</name>
    <name evidence="3" type="ORF">NCTC10738_01403</name>
</gene>
<keyword evidence="4" id="KW-1185">Reference proteome</keyword>
<dbReference type="Pfam" id="PF22678">
    <property type="entry name" value="Cytochrom_c_NrfB-like"/>
    <property type="match status" value="1"/>
</dbReference>
<evidence type="ECO:0000256" key="1">
    <source>
        <dbReference type="ARBA" id="ARBA00022729"/>
    </source>
</evidence>
<name>A0A379ZC40_9GAMM</name>
<dbReference type="InterPro" id="IPR051829">
    <property type="entry name" value="Multiheme_Cytochr_ET"/>
</dbReference>
<accession>A0A3G4UT77</accession>
<keyword evidence="1" id="KW-0732">Signal</keyword>
<proteinExistence type="predicted"/>
<dbReference type="GO" id="GO:0016491">
    <property type="term" value="F:oxidoreductase activity"/>
    <property type="evidence" value="ECO:0007669"/>
    <property type="project" value="TreeGrafter"/>
</dbReference>
<dbReference type="RefSeq" id="WP_044735454.1">
    <property type="nucleotide sequence ID" value="NZ_AP024609.1"/>
</dbReference>
<dbReference type="KEGG" id="salg:BS332_08590"/>
<dbReference type="InterPro" id="IPR053875">
    <property type="entry name" value="Cytochrom_c_NrfB-like_dom"/>
</dbReference>
<dbReference type="EMBL" id="UGYO01000001">
    <property type="protein sequence ID" value="SUI58381.1"/>
    <property type="molecule type" value="Genomic_DNA"/>
</dbReference>
<evidence type="ECO:0000313" key="3">
    <source>
        <dbReference type="EMBL" id="SUI58381.1"/>
    </source>
</evidence>